<feature type="compositionally biased region" description="Polar residues" evidence="1">
    <location>
        <begin position="224"/>
        <end position="234"/>
    </location>
</feature>
<feature type="compositionally biased region" description="Polar residues" evidence="1">
    <location>
        <begin position="243"/>
        <end position="252"/>
    </location>
</feature>
<name>A0ABR4EFM4_9PEZI</name>
<feature type="compositionally biased region" description="Polar residues" evidence="1">
    <location>
        <begin position="293"/>
        <end position="302"/>
    </location>
</feature>
<accession>A0ABR4EFM4</accession>
<feature type="region of interest" description="Disordered" evidence="1">
    <location>
        <begin position="441"/>
        <end position="470"/>
    </location>
</feature>
<feature type="compositionally biased region" description="Polar residues" evidence="1">
    <location>
        <begin position="331"/>
        <end position="346"/>
    </location>
</feature>
<feature type="compositionally biased region" description="Polar residues" evidence="1">
    <location>
        <begin position="444"/>
        <end position="455"/>
    </location>
</feature>
<reference evidence="2 3" key="1">
    <citation type="submission" date="2024-03" db="EMBL/GenBank/DDBJ databases">
        <title>A high-quality draft genome sequence of Diaporthe vaccinii, a causative agent of upright dieback and viscid rot disease in cranberry plants.</title>
        <authorList>
            <person name="Sarrasin M."/>
            <person name="Lang B.F."/>
            <person name="Burger G."/>
        </authorList>
    </citation>
    <scope>NUCLEOTIDE SEQUENCE [LARGE SCALE GENOMIC DNA]</scope>
    <source>
        <strain evidence="2 3">IS7</strain>
    </source>
</reference>
<protein>
    <submittedName>
        <fullName evidence="2">Uncharacterized protein</fullName>
    </submittedName>
</protein>
<proteinExistence type="predicted"/>
<evidence type="ECO:0000313" key="2">
    <source>
        <dbReference type="EMBL" id="KAL2281221.1"/>
    </source>
</evidence>
<dbReference type="Proteomes" id="UP001600888">
    <property type="component" value="Unassembled WGS sequence"/>
</dbReference>
<gene>
    <name evidence="2" type="ORF">FJTKL_11668</name>
</gene>
<comment type="caution">
    <text evidence="2">The sequence shown here is derived from an EMBL/GenBank/DDBJ whole genome shotgun (WGS) entry which is preliminary data.</text>
</comment>
<dbReference type="EMBL" id="JBAWTH010000058">
    <property type="protein sequence ID" value="KAL2281221.1"/>
    <property type="molecule type" value="Genomic_DNA"/>
</dbReference>
<evidence type="ECO:0000313" key="3">
    <source>
        <dbReference type="Proteomes" id="UP001600888"/>
    </source>
</evidence>
<sequence length="621" mass="69471">MENTSSSGKVLLPADTVLGRLNVLAPHEKKAINQFLKLSSPQIEDCRRQRVRLLESRTNLKTSFVCWQLAFEKACPEYHQKNPTEWRDFDKEVRSHHSSVDKQMRCILSISEAWGDDVVQHYAWQSSPIYNCNKLRSLSRKSPSWPAVAKVLNHSILKRIRSTDKRTTEVKEKADPVERSDLEYACGHKFPSDKHVESLDLSQLPEGYGLDLYGLIVRKRFAAQTPSSPSQQHRTTLHAGDSGSPTLSPQSKRATEPAGLTSPSPTPPASPEHHQVSGDNENSGDHDSDDRNGSSAVSTSRPSILAPVLSSYGATALSSSEATELSSSEARTLQTSLVPSDSTALSRDTEQSDPSAVARSAFTNGSRAGCSQLDVDVVEVHDLFARLQARGSPLVFEARFIELTHWLESYSRQNKKRKEPHDAYDELFECGARAQERFPIAQGPLSTRVTDNNSQPPTPRPSPLQRSIDLPDDIPKLREEGYVHWKDEIIGASIGLMDQDSFWTSDGWGILNSTVTNPRIRKILRDWFSGQQCNIVHWLWWGVVSTQYAPIYLARADAESLANDRFDFPYLGLHISCPTADIKYYAKSHREIWPFQKSAWFRNSVEALQGHTLSEGLSNGL</sequence>
<evidence type="ECO:0000256" key="1">
    <source>
        <dbReference type="SAM" id="MobiDB-lite"/>
    </source>
</evidence>
<feature type="compositionally biased region" description="Basic and acidic residues" evidence="1">
    <location>
        <begin position="283"/>
        <end position="292"/>
    </location>
</feature>
<feature type="region of interest" description="Disordered" evidence="1">
    <location>
        <begin position="224"/>
        <end position="302"/>
    </location>
</feature>
<feature type="region of interest" description="Disordered" evidence="1">
    <location>
        <begin position="322"/>
        <end position="356"/>
    </location>
</feature>
<organism evidence="2 3">
    <name type="scientific">Diaporthe vaccinii</name>
    <dbReference type="NCBI Taxonomy" id="105482"/>
    <lineage>
        <taxon>Eukaryota</taxon>
        <taxon>Fungi</taxon>
        <taxon>Dikarya</taxon>
        <taxon>Ascomycota</taxon>
        <taxon>Pezizomycotina</taxon>
        <taxon>Sordariomycetes</taxon>
        <taxon>Sordariomycetidae</taxon>
        <taxon>Diaporthales</taxon>
        <taxon>Diaporthaceae</taxon>
        <taxon>Diaporthe</taxon>
        <taxon>Diaporthe eres species complex</taxon>
    </lineage>
</organism>
<keyword evidence="3" id="KW-1185">Reference proteome</keyword>